<comment type="caution">
    <text evidence="1">The sequence shown here is derived from an EMBL/GenBank/DDBJ whole genome shotgun (WGS) entry which is preliminary data.</text>
</comment>
<organism evidence="1 2">
    <name type="scientific">Lacticaseibacillus manihotivorans DSM 13343 = JCM 12514</name>
    <dbReference type="NCBI Taxonomy" id="1423769"/>
    <lineage>
        <taxon>Bacteria</taxon>
        <taxon>Bacillati</taxon>
        <taxon>Bacillota</taxon>
        <taxon>Bacilli</taxon>
        <taxon>Lactobacillales</taxon>
        <taxon>Lactobacillaceae</taxon>
        <taxon>Lacticaseibacillus</taxon>
    </lineage>
</organism>
<dbReference type="Pfam" id="PF07751">
    <property type="entry name" value="Abi_2"/>
    <property type="match status" value="1"/>
</dbReference>
<dbReference type="Proteomes" id="UP000051790">
    <property type="component" value="Unassembled WGS sequence"/>
</dbReference>
<dbReference type="AlphaFoldDB" id="A0A0R1QLT0"/>
<proteinExistence type="predicted"/>
<gene>
    <name evidence="1" type="ORF">FD01_GL000604</name>
</gene>
<name>A0A0R1QLT0_9LACO</name>
<keyword evidence="2" id="KW-1185">Reference proteome</keyword>
<accession>A0A0R1QLT0</accession>
<evidence type="ECO:0000313" key="1">
    <source>
        <dbReference type="EMBL" id="KRL45725.1"/>
    </source>
</evidence>
<dbReference type="InterPro" id="IPR011664">
    <property type="entry name" value="Abi_system_AbiD/AbiF-like"/>
</dbReference>
<dbReference type="EMBL" id="AZEU01000118">
    <property type="protein sequence ID" value="KRL45725.1"/>
    <property type="molecule type" value="Genomic_DNA"/>
</dbReference>
<dbReference type="PATRIC" id="fig|1423769.4.peg.642"/>
<reference evidence="1 2" key="1">
    <citation type="journal article" date="2015" name="Genome Announc.">
        <title>Expanding the biotechnology potential of lactobacilli through comparative genomics of 213 strains and associated genera.</title>
        <authorList>
            <person name="Sun Z."/>
            <person name="Harris H.M."/>
            <person name="McCann A."/>
            <person name="Guo C."/>
            <person name="Argimon S."/>
            <person name="Zhang W."/>
            <person name="Yang X."/>
            <person name="Jeffery I.B."/>
            <person name="Cooney J.C."/>
            <person name="Kagawa T.F."/>
            <person name="Liu W."/>
            <person name="Song Y."/>
            <person name="Salvetti E."/>
            <person name="Wrobel A."/>
            <person name="Rasinkangas P."/>
            <person name="Parkhill J."/>
            <person name="Rea M.C."/>
            <person name="O'Sullivan O."/>
            <person name="Ritari J."/>
            <person name="Douillard F.P."/>
            <person name="Paul Ross R."/>
            <person name="Yang R."/>
            <person name="Briner A.E."/>
            <person name="Felis G.E."/>
            <person name="de Vos W.M."/>
            <person name="Barrangou R."/>
            <person name="Klaenhammer T.R."/>
            <person name="Caufield P.W."/>
            <person name="Cui Y."/>
            <person name="Zhang H."/>
            <person name="O'Toole P.W."/>
        </authorList>
    </citation>
    <scope>NUCLEOTIDE SEQUENCE [LARGE SCALE GENOMIC DNA]</scope>
    <source>
        <strain evidence="1 2">DSM 13343</strain>
    </source>
</reference>
<sequence>MGSFFVRRKFMAYTRPAKDCAGQLDILKKRGLQFDNRDAAEKLLQEIGYFRLKGYCLGFYKQDTETFKDGISISQLHRVYRFDSDIRGITMKACQRAEVRLKSIMGMQLALRFGPVMPANALEPSSLFEKWTESVDSAHLQGSKRKELYVRHYLEDYGEFPIWVDLELSTLGNVSKLYSWLEPDVKKAIADQYSARVVYLLNWTHMLTVVRNTCAHNSRFYGRFLPVYAKMPRPQLRYFGNTTYASMVFVLSRLLEPDDFQSYIDGLKRIFKEYQGDIEIGRLGFQSSWYSHAQRLM</sequence>
<evidence type="ECO:0008006" key="3">
    <source>
        <dbReference type="Google" id="ProtNLM"/>
    </source>
</evidence>
<evidence type="ECO:0000313" key="2">
    <source>
        <dbReference type="Proteomes" id="UP000051790"/>
    </source>
</evidence>
<protein>
    <recommendedName>
        <fullName evidence="3">Abi family protein</fullName>
    </recommendedName>
</protein>